<organism evidence="2 3">
    <name type="scientific">Acetivibrio mesophilus</name>
    <dbReference type="NCBI Taxonomy" id="2487273"/>
    <lineage>
        <taxon>Bacteria</taxon>
        <taxon>Bacillati</taxon>
        <taxon>Bacillota</taxon>
        <taxon>Clostridia</taxon>
        <taxon>Eubacteriales</taxon>
        <taxon>Oscillospiraceae</taxon>
        <taxon>Acetivibrio</taxon>
    </lineage>
</organism>
<dbReference type="OrthoDB" id="9937319at2"/>
<dbReference type="Proteomes" id="UP000289166">
    <property type="component" value="Unassembled WGS sequence"/>
</dbReference>
<accession>A0A4Q0I2G3</accession>
<feature type="transmembrane region" description="Helical" evidence="1">
    <location>
        <begin position="58"/>
        <end position="78"/>
    </location>
</feature>
<evidence type="ECO:0000256" key="1">
    <source>
        <dbReference type="SAM" id="Phobius"/>
    </source>
</evidence>
<protein>
    <submittedName>
        <fullName evidence="2">Uncharacterized protein</fullName>
    </submittedName>
</protein>
<gene>
    <name evidence="2" type="ORF">EFD62_15350</name>
</gene>
<keyword evidence="1" id="KW-0812">Transmembrane</keyword>
<sequence>MTICRLQIEEDMGKFYLKRTLRNIAVMVISILLFAFITVPLSIVIGEKYSTDSPEQAIYFYAIFALLIILIICYVIWLRTTGREELCLQYIFVITSSTDIRVINCCDPLTQSLIKKSPSSVMDNFGFYGLIFSLNMQTRYMLDYAWKLSYASKFDIVGFLKDSFDKGAHYLVPGRSINKVSNLKVHKNYITFKTVETCDDSKQKKHRYRISRKFTNSDELIAVLENLQR</sequence>
<name>A0A4Q0I2G3_9FIRM</name>
<feature type="transmembrane region" description="Helical" evidence="1">
    <location>
        <begin position="21"/>
        <end position="46"/>
    </location>
</feature>
<comment type="caution">
    <text evidence="2">The sequence shown here is derived from an EMBL/GenBank/DDBJ whole genome shotgun (WGS) entry which is preliminary data.</text>
</comment>
<dbReference type="EMBL" id="RLII01000032">
    <property type="protein sequence ID" value="RXE57845.1"/>
    <property type="molecule type" value="Genomic_DNA"/>
</dbReference>
<dbReference type="RefSeq" id="WP_069196140.1">
    <property type="nucleotide sequence ID" value="NZ_RLII01000032.1"/>
</dbReference>
<reference evidence="3" key="1">
    <citation type="submission" date="2018-11" db="EMBL/GenBank/DDBJ databases">
        <title>Genome sequencing of a novel mesophilic and cellulolytic organism within the genus Hungateiclostridium.</title>
        <authorList>
            <person name="Rettenmaier R."/>
            <person name="Liebl W."/>
            <person name="Zverlov V."/>
        </authorList>
    </citation>
    <scope>NUCLEOTIDE SEQUENCE [LARGE SCALE GENOMIC DNA]</scope>
    <source>
        <strain evidence="3">N2K1</strain>
    </source>
</reference>
<keyword evidence="1" id="KW-0472">Membrane</keyword>
<dbReference type="AlphaFoldDB" id="A0A4Q0I2G3"/>
<evidence type="ECO:0000313" key="3">
    <source>
        <dbReference type="Proteomes" id="UP000289166"/>
    </source>
</evidence>
<proteinExistence type="predicted"/>
<keyword evidence="1" id="KW-1133">Transmembrane helix</keyword>
<evidence type="ECO:0000313" key="2">
    <source>
        <dbReference type="EMBL" id="RXE57845.1"/>
    </source>
</evidence>
<keyword evidence="3" id="KW-1185">Reference proteome</keyword>